<feature type="domain" description="NADH:flavin oxidoreductase/NADH oxidase N-terminal" evidence="4">
    <location>
        <begin position="19"/>
        <end position="361"/>
    </location>
</feature>
<proteinExistence type="inferred from homology"/>
<dbReference type="PANTHER" id="PTHR22893:SF91">
    <property type="entry name" value="NADPH DEHYDROGENASE 2-RELATED"/>
    <property type="match status" value="1"/>
</dbReference>
<dbReference type="InterPro" id="IPR045247">
    <property type="entry name" value="Oye-like"/>
</dbReference>
<name>A0A1T5NXN5_9BACT</name>
<evidence type="ECO:0000313" key="6">
    <source>
        <dbReference type="Proteomes" id="UP000190166"/>
    </source>
</evidence>
<dbReference type="GO" id="GO:0016628">
    <property type="term" value="F:oxidoreductase activity, acting on the CH-CH group of donors, NAD or NADP as acceptor"/>
    <property type="evidence" value="ECO:0007669"/>
    <property type="project" value="UniProtKB-ARBA"/>
</dbReference>
<comment type="cofactor">
    <cofactor evidence="1">
        <name>FMN</name>
        <dbReference type="ChEBI" id="CHEBI:58210"/>
    </cofactor>
</comment>
<dbReference type="FunFam" id="3.20.20.70:FF:000059">
    <property type="entry name" value="N-ethylmaleimide reductase, FMN-linked"/>
    <property type="match status" value="1"/>
</dbReference>
<gene>
    <name evidence="5" type="ORF">SAMN05660461_2947</name>
</gene>
<evidence type="ECO:0000259" key="4">
    <source>
        <dbReference type="Pfam" id="PF00724"/>
    </source>
</evidence>
<organism evidence="5 6">
    <name type="scientific">Chitinophaga ginsengisegetis</name>
    <dbReference type="NCBI Taxonomy" id="393003"/>
    <lineage>
        <taxon>Bacteria</taxon>
        <taxon>Pseudomonadati</taxon>
        <taxon>Bacteroidota</taxon>
        <taxon>Chitinophagia</taxon>
        <taxon>Chitinophagales</taxon>
        <taxon>Chitinophagaceae</taxon>
        <taxon>Chitinophaga</taxon>
    </lineage>
</organism>
<dbReference type="SUPFAM" id="SSF51395">
    <property type="entry name" value="FMN-linked oxidoreductases"/>
    <property type="match status" value="1"/>
</dbReference>
<dbReference type="GO" id="GO:0005829">
    <property type="term" value="C:cytosol"/>
    <property type="evidence" value="ECO:0007669"/>
    <property type="project" value="UniProtKB-ARBA"/>
</dbReference>
<dbReference type="EMBL" id="FUZZ01000002">
    <property type="protein sequence ID" value="SKD04849.1"/>
    <property type="molecule type" value="Genomic_DNA"/>
</dbReference>
<dbReference type="InterPro" id="IPR013785">
    <property type="entry name" value="Aldolase_TIM"/>
</dbReference>
<dbReference type="PANTHER" id="PTHR22893">
    <property type="entry name" value="NADH OXIDOREDUCTASE-RELATED"/>
    <property type="match status" value="1"/>
</dbReference>
<comment type="similarity">
    <text evidence="2">Belongs to the NADH:flavin oxidoreductase/NADH oxidase family.</text>
</comment>
<keyword evidence="6" id="KW-1185">Reference proteome</keyword>
<dbReference type="STRING" id="393003.SAMN05660461_2947"/>
<protein>
    <submittedName>
        <fullName evidence="5">N-ethylmaleimide reductase</fullName>
    </submittedName>
</protein>
<dbReference type="GO" id="GO:0010181">
    <property type="term" value="F:FMN binding"/>
    <property type="evidence" value="ECO:0007669"/>
    <property type="project" value="InterPro"/>
</dbReference>
<sequence length="390" mass="42521">MIIIYFGRILCCQNINTMLFTEYTLGGLHLKNRIVMPPMTRSRAARGDVATSLMAEYYSQRTGAGLIISEGTQVSRQGQGYAWTPGIYNAEQIAGWKQVTDAVHANNGVIFAQLWHVGRVSHISIQENGAAPVAPSAILAEGVKVFADPAGKGPENGAGEMVQHSMPRELTRPEIQAIINEFAQAAKNAVAAGFDGVELHGANGYLIEQFIDSQTNHRTDEYGGSLENRLRFLREVVTAVADAIGKHRVGVRQAPLTTLMGAMDDHPEETYIAAAKVLNDIGIAYIHIAEADWDNAPVMPVAFKEAYREAFSGTLIYAGKYTVARAEEALQKGWADLIGFGRPFIANPDLPYRLQHQLPLNEPDRSTFFGGSAAGYTDYPIIKKTTDAII</sequence>
<evidence type="ECO:0000256" key="1">
    <source>
        <dbReference type="ARBA" id="ARBA00001917"/>
    </source>
</evidence>
<accession>A0A1T5NXN5</accession>
<dbReference type="AlphaFoldDB" id="A0A1T5NXN5"/>
<dbReference type="Proteomes" id="UP000190166">
    <property type="component" value="Unassembled WGS sequence"/>
</dbReference>
<keyword evidence="3" id="KW-0560">Oxidoreductase</keyword>
<dbReference type="InterPro" id="IPR001155">
    <property type="entry name" value="OxRdtase_FMN_N"/>
</dbReference>
<dbReference type="Pfam" id="PF00724">
    <property type="entry name" value="Oxidored_FMN"/>
    <property type="match status" value="1"/>
</dbReference>
<dbReference type="Gene3D" id="3.20.20.70">
    <property type="entry name" value="Aldolase class I"/>
    <property type="match status" value="1"/>
</dbReference>
<dbReference type="CDD" id="cd02933">
    <property type="entry name" value="OYE_like_FMN"/>
    <property type="match status" value="1"/>
</dbReference>
<evidence type="ECO:0000313" key="5">
    <source>
        <dbReference type="EMBL" id="SKD04849.1"/>
    </source>
</evidence>
<evidence type="ECO:0000256" key="3">
    <source>
        <dbReference type="ARBA" id="ARBA00023002"/>
    </source>
</evidence>
<evidence type="ECO:0000256" key="2">
    <source>
        <dbReference type="ARBA" id="ARBA00005979"/>
    </source>
</evidence>
<reference evidence="5 6" key="1">
    <citation type="submission" date="2017-02" db="EMBL/GenBank/DDBJ databases">
        <authorList>
            <person name="Peterson S.W."/>
        </authorList>
    </citation>
    <scope>NUCLEOTIDE SEQUENCE [LARGE SCALE GENOMIC DNA]</scope>
    <source>
        <strain evidence="5 6">DSM 18108</strain>
    </source>
</reference>